<evidence type="ECO:0000313" key="12">
    <source>
        <dbReference type="Proteomes" id="UP000094565"/>
    </source>
</evidence>
<keyword evidence="5 9" id="KW-1133">Transmembrane helix</keyword>
<name>A0A1B2JIZ6_PICPA</name>
<evidence type="ECO:0000313" key="11">
    <source>
        <dbReference type="EMBL" id="ANZ77952.1"/>
    </source>
</evidence>
<organism evidence="11 12">
    <name type="scientific">Komagataella pastoris</name>
    <name type="common">Yeast</name>
    <name type="synonym">Pichia pastoris</name>
    <dbReference type="NCBI Taxonomy" id="4922"/>
    <lineage>
        <taxon>Eukaryota</taxon>
        <taxon>Fungi</taxon>
        <taxon>Dikarya</taxon>
        <taxon>Ascomycota</taxon>
        <taxon>Saccharomycotina</taxon>
        <taxon>Pichiomycetes</taxon>
        <taxon>Pichiales</taxon>
        <taxon>Pichiaceae</taxon>
        <taxon>Komagataella</taxon>
    </lineage>
</organism>
<dbReference type="AlphaFoldDB" id="A0A1B2JIZ6"/>
<dbReference type="Pfam" id="PF00957">
    <property type="entry name" value="Synaptobrevin"/>
    <property type="match status" value="1"/>
</dbReference>
<comment type="subcellular location">
    <subcellularLocation>
        <location evidence="7">Endomembrane system</location>
        <topology evidence="7">Single-pass type IV membrane protein</topology>
    </subcellularLocation>
</comment>
<keyword evidence="4" id="KW-0653">Protein transport</keyword>
<dbReference type="SUPFAM" id="SSF58038">
    <property type="entry name" value="SNARE fusion complex"/>
    <property type="match status" value="1"/>
</dbReference>
<feature type="domain" description="V-SNARE coiled-coil homology" evidence="10">
    <location>
        <begin position="204"/>
        <end position="264"/>
    </location>
</feature>
<keyword evidence="6 9" id="KW-0472">Membrane</keyword>
<dbReference type="PANTHER" id="PTHR21136:SF168">
    <property type="entry name" value="VESICLE-ASSOCIATED MEMBRANE PROTEIN 9"/>
    <property type="match status" value="1"/>
</dbReference>
<comment type="similarity">
    <text evidence="1">Belongs to the synaptobrevin family.</text>
</comment>
<dbReference type="PANTHER" id="PTHR21136">
    <property type="entry name" value="SNARE PROTEINS"/>
    <property type="match status" value="1"/>
</dbReference>
<dbReference type="GO" id="GO:0016192">
    <property type="term" value="P:vesicle-mediated transport"/>
    <property type="evidence" value="ECO:0007669"/>
    <property type="project" value="InterPro"/>
</dbReference>
<dbReference type="PROSITE" id="PS50892">
    <property type="entry name" value="V_SNARE"/>
    <property type="match status" value="1"/>
</dbReference>
<gene>
    <name evidence="11" type="primary">NYV1</name>
    <name evidence="11" type="ORF">ATY40_BA7505165</name>
</gene>
<dbReference type="GO" id="GO:0005737">
    <property type="term" value="C:cytoplasm"/>
    <property type="evidence" value="ECO:0007669"/>
    <property type="project" value="UniProtKB-ARBA"/>
</dbReference>
<keyword evidence="8" id="KW-0175">Coiled coil</keyword>
<feature type="transmembrane region" description="Helical" evidence="9">
    <location>
        <begin position="268"/>
        <end position="293"/>
    </location>
</feature>
<accession>A0A1B2JIZ6</accession>
<dbReference type="GO" id="GO:0015031">
    <property type="term" value="P:protein transport"/>
    <property type="evidence" value="ECO:0007669"/>
    <property type="project" value="UniProtKB-KW"/>
</dbReference>
<dbReference type="EMBL" id="CP014587">
    <property type="protein sequence ID" value="ANZ77952.1"/>
    <property type="molecule type" value="Genomic_DNA"/>
</dbReference>
<proteinExistence type="inferred from homology"/>
<dbReference type="OrthoDB" id="190375at2759"/>
<evidence type="ECO:0000256" key="1">
    <source>
        <dbReference type="ARBA" id="ARBA00008025"/>
    </source>
</evidence>
<protein>
    <submittedName>
        <fullName evidence="11">BA75_05165T0</fullName>
    </submittedName>
</protein>
<evidence type="ECO:0000256" key="2">
    <source>
        <dbReference type="ARBA" id="ARBA00022448"/>
    </source>
</evidence>
<evidence type="ECO:0000256" key="5">
    <source>
        <dbReference type="ARBA" id="ARBA00022989"/>
    </source>
</evidence>
<dbReference type="InterPro" id="IPR051097">
    <property type="entry name" value="Synaptobrevin-like_transport"/>
</dbReference>
<evidence type="ECO:0000256" key="6">
    <source>
        <dbReference type="ARBA" id="ARBA00023136"/>
    </source>
</evidence>
<dbReference type="CDD" id="cd15843">
    <property type="entry name" value="R-SNARE"/>
    <property type="match status" value="1"/>
</dbReference>
<dbReference type="Proteomes" id="UP000094565">
    <property type="component" value="Chromosome 4"/>
</dbReference>
<evidence type="ECO:0000256" key="7">
    <source>
        <dbReference type="ARBA" id="ARBA00046280"/>
    </source>
</evidence>
<evidence type="ECO:0000256" key="4">
    <source>
        <dbReference type="ARBA" id="ARBA00022927"/>
    </source>
</evidence>
<evidence type="ECO:0000256" key="3">
    <source>
        <dbReference type="ARBA" id="ARBA00022692"/>
    </source>
</evidence>
<evidence type="ECO:0000256" key="9">
    <source>
        <dbReference type="SAM" id="Phobius"/>
    </source>
</evidence>
<dbReference type="GO" id="GO:0012505">
    <property type="term" value="C:endomembrane system"/>
    <property type="evidence" value="ECO:0007669"/>
    <property type="project" value="UniProtKB-SubCell"/>
</dbReference>
<dbReference type="PRINTS" id="PR00219">
    <property type="entry name" value="SYNAPTOBREVN"/>
</dbReference>
<dbReference type="FunFam" id="1.20.5.110:FF:000004">
    <property type="entry name" value="Vesicle-associated membrane protein 7"/>
    <property type="match status" value="1"/>
</dbReference>
<dbReference type="InterPro" id="IPR042855">
    <property type="entry name" value="V_SNARE_CC"/>
</dbReference>
<evidence type="ECO:0000256" key="8">
    <source>
        <dbReference type="PROSITE-ProRule" id="PRU00290"/>
    </source>
</evidence>
<dbReference type="GO" id="GO:0016020">
    <property type="term" value="C:membrane"/>
    <property type="evidence" value="ECO:0007669"/>
    <property type="project" value="InterPro"/>
</dbReference>
<dbReference type="InterPro" id="IPR001388">
    <property type="entry name" value="Synaptobrevin-like"/>
</dbReference>
<reference evidence="11 12" key="1">
    <citation type="submission" date="2016-02" db="EMBL/GenBank/DDBJ databases">
        <title>Comparative genomic and transcriptomic foundation for Pichia pastoris.</title>
        <authorList>
            <person name="Love K.R."/>
            <person name="Shah K.A."/>
            <person name="Whittaker C.A."/>
            <person name="Wu J."/>
            <person name="Bartlett M.C."/>
            <person name="Ma D."/>
            <person name="Leeson R.L."/>
            <person name="Priest M."/>
            <person name="Young S.K."/>
            <person name="Love J.C."/>
        </authorList>
    </citation>
    <scope>NUCLEOTIDE SEQUENCE [LARGE SCALE GENOMIC DNA]</scope>
    <source>
        <strain evidence="11 12">ATCC 28485</strain>
    </source>
</reference>
<evidence type="ECO:0000259" key="10">
    <source>
        <dbReference type="PROSITE" id="PS50892"/>
    </source>
</evidence>
<keyword evidence="12" id="KW-1185">Reference proteome</keyword>
<dbReference type="Gene3D" id="1.20.5.110">
    <property type="match status" value="1"/>
</dbReference>
<keyword evidence="3 9" id="KW-0812">Transmembrane</keyword>
<sequence>MPPKEDVMKQLIYVTLTSNSTTLYTYDNAPLINKLQVNCTELISQELGLINSMSDFKDESGSIIINNRKPVLVNGEYVNLVMYYVKGSLSNSDLITVVAVVSDHVLKEFVLQTLWKILVEFRKFREVSVGDEQIQKGNENGKVAKAGNVAYSPTQSSPSSPISLHTSLNFSASGQDSSSVLSFKKIMTSIIKKEESRYLHYGATYDATSDEIEQVRNIMNKNIERTINRGERINLLVSKTSKLTNSSNSFRRRTVALKRKMWWSNVKFVILVGILVVVMLYFLIGIECGMPWYQNCLHPSKPEQPHQSSI</sequence>
<keyword evidence="2" id="KW-0813">Transport</keyword>